<sequence>MDEGGRPMKRKRFTEEQIIGVLKESEAGAKTDDICRRHSISSATFYSWRKKYGGMEAGDAKRLRALEAENAKLKRIVADQMLDMSAMKDLLQKHW</sequence>
<dbReference type="InterPro" id="IPR036388">
    <property type="entry name" value="WH-like_DNA-bd_sf"/>
</dbReference>
<dbReference type="SUPFAM" id="SSF46689">
    <property type="entry name" value="Homeodomain-like"/>
    <property type="match status" value="1"/>
</dbReference>
<proteinExistence type="predicted"/>
<comment type="caution">
    <text evidence="1">The sequence shown here is derived from an EMBL/GenBank/DDBJ whole genome shotgun (WGS) entry which is preliminary data.</text>
</comment>
<dbReference type="Gene3D" id="1.10.10.10">
    <property type="entry name" value="Winged helix-like DNA-binding domain superfamily/Winged helix DNA-binding domain"/>
    <property type="match status" value="1"/>
</dbReference>
<dbReference type="GO" id="GO:0003677">
    <property type="term" value="F:DNA binding"/>
    <property type="evidence" value="ECO:0007669"/>
    <property type="project" value="InterPro"/>
</dbReference>
<evidence type="ECO:0000313" key="2">
    <source>
        <dbReference type="Proteomes" id="UP000281343"/>
    </source>
</evidence>
<dbReference type="InterPro" id="IPR002514">
    <property type="entry name" value="Transposase_8"/>
</dbReference>
<accession>A0A3L9XZ60</accession>
<dbReference type="PANTHER" id="PTHR33609:SF1">
    <property type="entry name" value="TRANSPOSASE"/>
    <property type="match status" value="1"/>
</dbReference>
<dbReference type="PANTHER" id="PTHR33609">
    <property type="entry name" value="LOW CALCIUM RESPONSE LOCUS PROTEIN S"/>
    <property type="match status" value="1"/>
</dbReference>
<dbReference type="GO" id="GO:0004803">
    <property type="term" value="F:transposase activity"/>
    <property type="evidence" value="ECO:0007669"/>
    <property type="project" value="InterPro"/>
</dbReference>
<dbReference type="GO" id="GO:0006313">
    <property type="term" value="P:DNA transposition"/>
    <property type="evidence" value="ECO:0007669"/>
    <property type="project" value="InterPro"/>
</dbReference>
<dbReference type="InterPro" id="IPR009057">
    <property type="entry name" value="Homeodomain-like_sf"/>
</dbReference>
<keyword evidence="2" id="KW-1185">Reference proteome</keyword>
<dbReference type="AlphaFoldDB" id="A0A3L9XZ60"/>
<evidence type="ECO:0000313" key="1">
    <source>
        <dbReference type="EMBL" id="RMA41829.1"/>
    </source>
</evidence>
<dbReference type="InterPro" id="IPR052546">
    <property type="entry name" value="Transposase_8_domain"/>
</dbReference>
<name>A0A3L9XZ60_9RHOB</name>
<protein>
    <submittedName>
        <fullName evidence="1">Transposase</fullName>
    </submittedName>
</protein>
<dbReference type="EMBL" id="RCNT01000006">
    <property type="protein sequence ID" value="RMA41829.1"/>
    <property type="molecule type" value="Genomic_DNA"/>
</dbReference>
<dbReference type="Pfam" id="PF01527">
    <property type="entry name" value="HTH_Tnp_1"/>
    <property type="match status" value="1"/>
</dbReference>
<reference evidence="1 2" key="1">
    <citation type="submission" date="2018-10" db="EMBL/GenBank/DDBJ databases">
        <authorList>
            <person name="Jung H.S."/>
            <person name="Jeon C.O."/>
        </authorList>
    </citation>
    <scope>NUCLEOTIDE SEQUENCE [LARGE SCALE GENOMIC DNA]</scope>
    <source>
        <strain evidence="1 2">MA-7-27</strain>
    </source>
</reference>
<organism evidence="1 2">
    <name type="scientific">Rhodophyticola porphyridii</name>
    <dbReference type="NCBI Taxonomy" id="1852017"/>
    <lineage>
        <taxon>Bacteria</taxon>
        <taxon>Pseudomonadati</taxon>
        <taxon>Pseudomonadota</taxon>
        <taxon>Alphaproteobacteria</taxon>
        <taxon>Rhodobacterales</taxon>
        <taxon>Roseobacteraceae</taxon>
        <taxon>Rhodophyticola</taxon>
    </lineage>
</organism>
<gene>
    <name evidence="1" type="ORF">D9R08_13320</name>
</gene>
<dbReference type="Proteomes" id="UP000281343">
    <property type="component" value="Unassembled WGS sequence"/>
</dbReference>